<evidence type="ECO:0000256" key="1">
    <source>
        <dbReference type="SAM" id="MobiDB-lite"/>
    </source>
</evidence>
<keyword evidence="4" id="KW-1185">Reference proteome</keyword>
<dbReference type="Proteomes" id="UP001629113">
    <property type="component" value="Unassembled WGS sequence"/>
</dbReference>
<name>A0ABR4P3F4_9HELO</name>
<keyword evidence="2" id="KW-0812">Transmembrane</keyword>
<keyword evidence="2" id="KW-0472">Membrane</keyword>
<accession>A0ABR4P3F4</accession>
<proteinExistence type="predicted"/>
<evidence type="ECO:0000313" key="3">
    <source>
        <dbReference type="EMBL" id="KAL3417834.1"/>
    </source>
</evidence>
<feature type="region of interest" description="Disordered" evidence="1">
    <location>
        <begin position="1"/>
        <end position="53"/>
    </location>
</feature>
<sequence length="191" mass="20543">MGWLDAASDLGGGSRHHSSHSRSHSTNGGWVRRPSPSRHHSTGSIFGSGSHHHNASTRSFFSFGGGKHHRRASSRPGYIKKLYAQLRRLLRDLVYYMKKHPMKVFVLVIMPLLTGGALSGLLQRFGIRLPGGLDKMFGGAAGGHGYGHGSSSLGRDSRGNMQWERSTVSGEGLGGWMGGAGGLMSMAKMFI</sequence>
<comment type="caution">
    <text evidence="3">The sequence shown here is derived from an EMBL/GenBank/DDBJ whole genome shotgun (WGS) entry which is preliminary data.</text>
</comment>
<feature type="transmembrane region" description="Helical" evidence="2">
    <location>
        <begin position="104"/>
        <end position="122"/>
    </location>
</feature>
<reference evidence="3 4" key="1">
    <citation type="submission" date="2024-06" db="EMBL/GenBank/DDBJ databases">
        <title>Complete genome of Phlyctema vagabunda strain 19-DSS-EL-015.</title>
        <authorList>
            <person name="Fiorenzani C."/>
        </authorList>
    </citation>
    <scope>NUCLEOTIDE SEQUENCE [LARGE SCALE GENOMIC DNA]</scope>
    <source>
        <strain evidence="3 4">19-DSS-EL-015</strain>
    </source>
</reference>
<protein>
    <recommendedName>
        <fullName evidence="5">Glycine-rich protein</fullName>
    </recommendedName>
</protein>
<keyword evidence="2" id="KW-1133">Transmembrane helix</keyword>
<evidence type="ECO:0008006" key="5">
    <source>
        <dbReference type="Google" id="ProtNLM"/>
    </source>
</evidence>
<organism evidence="3 4">
    <name type="scientific">Phlyctema vagabunda</name>
    <dbReference type="NCBI Taxonomy" id="108571"/>
    <lineage>
        <taxon>Eukaryota</taxon>
        <taxon>Fungi</taxon>
        <taxon>Dikarya</taxon>
        <taxon>Ascomycota</taxon>
        <taxon>Pezizomycotina</taxon>
        <taxon>Leotiomycetes</taxon>
        <taxon>Helotiales</taxon>
        <taxon>Dermateaceae</taxon>
        <taxon>Phlyctema</taxon>
    </lineage>
</organism>
<dbReference type="EMBL" id="JBFCZG010000010">
    <property type="protein sequence ID" value="KAL3417834.1"/>
    <property type="molecule type" value="Genomic_DNA"/>
</dbReference>
<gene>
    <name evidence="3" type="ORF">PVAG01_10844</name>
</gene>
<evidence type="ECO:0000256" key="2">
    <source>
        <dbReference type="SAM" id="Phobius"/>
    </source>
</evidence>
<feature type="compositionally biased region" description="Basic residues" evidence="1">
    <location>
        <begin position="14"/>
        <end position="23"/>
    </location>
</feature>
<evidence type="ECO:0000313" key="4">
    <source>
        <dbReference type="Proteomes" id="UP001629113"/>
    </source>
</evidence>